<feature type="transmembrane region" description="Helical" evidence="1">
    <location>
        <begin position="54"/>
        <end position="70"/>
    </location>
</feature>
<feature type="domain" description="HPP transmembrane region" evidence="2">
    <location>
        <begin position="23"/>
        <end position="181"/>
    </location>
</feature>
<gene>
    <name evidence="3" type="ORF">SAMN04488055_5166</name>
</gene>
<keyword evidence="4" id="KW-1185">Reference proteome</keyword>
<dbReference type="InterPro" id="IPR007065">
    <property type="entry name" value="HPP"/>
</dbReference>
<dbReference type="Pfam" id="PF04982">
    <property type="entry name" value="TM_HPP"/>
    <property type="match status" value="1"/>
</dbReference>
<keyword evidence="1" id="KW-0472">Membrane</keyword>
<organism evidence="3 4">
    <name type="scientific">Chitinophaga niabensis</name>
    <dbReference type="NCBI Taxonomy" id="536979"/>
    <lineage>
        <taxon>Bacteria</taxon>
        <taxon>Pseudomonadati</taxon>
        <taxon>Bacteroidota</taxon>
        <taxon>Chitinophagia</taxon>
        <taxon>Chitinophagales</taxon>
        <taxon>Chitinophagaceae</taxon>
        <taxon>Chitinophaga</taxon>
    </lineage>
</organism>
<evidence type="ECO:0000259" key="2">
    <source>
        <dbReference type="Pfam" id="PF04982"/>
    </source>
</evidence>
<dbReference type="AlphaFoldDB" id="A0A1N6K682"/>
<keyword evidence="1" id="KW-1133">Transmembrane helix</keyword>
<evidence type="ECO:0000313" key="4">
    <source>
        <dbReference type="Proteomes" id="UP000185003"/>
    </source>
</evidence>
<protein>
    <submittedName>
        <fullName evidence="3">HPP family protein</fullName>
    </submittedName>
</protein>
<feature type="transmembrane region" description="Helical" evidence="1">
    <location>
        <begin position="148"/>
        <end position="171"/>
    </location>
</feature>
<feature type="transmembrane region" description="Helical" evidence="1">
    <location>
        <begin position="82"/>
        <end position="101"/>
    </location>
</feature>
<dbReference type="STRING" id="536979.SAMN04488055_5166"/>
<sequence length="187" mass="20373">MKHRIKRTYRIARYVIYRETLVDKKDIAWSFLGAFLGVGLIGFLNQYYLPVRDNLFVLGSFGASAVLIYGHTQSPLAQPRNLIGGHILSAVTGVSICMLIPWPEYEWLAGALAVSCSIVVMQVTKTVHPPGGATALLAVAGSAKIRALGFLYVLSPVASGVFILLLIAFIVNNIPGHRSYPANGKWF</sequence>
<keyword evidence="1" id="KW-0812">Transmembrane</keyword>
<proteinExistence type="predicted"/>
<dbReference type="InterPro" id="IPR058581">
    <property type="entry name" value="TM_HPP"/>
</dbReference>
<dbReference type="OrthoDB" id="9811720at2"/>
<reference evidence="4" key="1">
    <citation type="submission" date="2016-11" db="EMBL/GenBank/DDBJ databases">
        <authorList>
            <person name="Varghese N."/>
            <person name="Submissions S."/>
        </authorList>
    </citation>
    <scope>NUCLEOTIDE SEQUENCE [LARGE SCALE GENOMIC DNA]</scope>
    <source>
        <strain evidence="4">DSM 24787</strain>
    </source>
</reference>
<dbReference type="EMBL" id="FSRA01000002">
    <property type="protein sequence ID" value="SIO52092.1"/>
    <property type="molecule type" value="Genomic_DNA"/>
</dbReference>
<dbReference type="RefSeq" id="WP_074242427.1">
    <property type="nucleotide sequence ID" value="NZ_FSRA01000002.1"/>
</dbReference>
<accession>A0A1N6K682</accession>
<evidence type="ECO:0000313" key="3">
    <source>
        <dbReference type="EMBL" id="SIO52092.1"/>
    </source>
</evidence>
<dbReference type="Proteomes" id="UP000185003">
    <property type="component" value="Unassembled WGS sequence"/>
</dbReference>
<dbReference type="PANTHER" id="PTHR33741:SF5">
    <property type="entry name" value="TRANSMEMBRANE PROTEIN DDB_G0269096-RELATED"/>
    <property type="match status" value="1"/>
</dbReference>
<feature type="transmembrane region" description="Helical" evidence="1">
    <location>
        <begin position="27"/>
        <end position="48"/>
    </location>
</feature>
<evidence type="ECO:0000256" key="1">
    <source>
        <dbReference type="SAM" id="Phobius"/>
    </source>
</evidence>
<dbReference type="PANTHER" id="PTHR33741">
    <property type="entry name" value="TRANSMEMBRANE PROTEIN DDB_G0269096-RELATED"/>
    <property type="match status" value="1"/>
</dbReference>
<name>A0A1N6K682_9BACT</name>